<dbReference type="GO" id="GO:1990904">
    <property type="term" value="C:ribonucleoprotein complex"/>
    <property type="evidence" value="ECO:0007669"/>
    <property type="project" value="UniProtKB-KW"/>
</dbReference>
<evidence type="ECO:0000256" key="6">
    <source>
        <dbReference type="ARBA" id="ARBA00035183"/>
    </source>
</evidence>
<feature type="compositionally biased region" description="Basic residues" evidence="7">
    <location>
        <begin position="213"/>
        <end position="225"/>
    </location>
</feature>
<feature type="compositionally biased region" description="Basic and acidic residues" evidence="7">
    <location>
        <begin position="199"/>
        <end position="212"/>
    </location>
</feature>
<evidence type="ECO:0000256" key="3">
    <source>
        <dbReference type="ARBA" id="ARBA00022980"/>
    </source>
</evidence>
<dbReference type="Proteomes" id="UP000799324">
    <property type="component" value="Unassembled WGS sequence"/>
</dbReference>
<evidence type="ECO:0000256" key="1">
    <source>
        <dbReference type="ARBA" id="ARBA00004173"/>
    </source>
</evidence>
<dbReference type="OrthoDB" id="6220758at2759"/>
<comment type="similarity">
    <text evidence="2">Belongs to the mitochondrion-specific ribosomal protein mL50 family.</text>
</comment>
<organism evidence="8 9">
    <name type="scientific">Lophiostoma macrostomum CBS 122681</name>
    <dbReference type="NCBI Taxonomy" id="1314788"/>
    <lineage>
        <taxon>Eukaryota</taxon>
        <taxon>Fungi</taxon>
        <taxon>Dikarya</taxon>
        <taxon>Ascomycota</taxon>
        <taxon>Pezizomycotina</taxon>
        <taxon>Dothideomycetes</taxon>
        <taxon>Pleosporomycetidae</taxon>
        <taxon>Pleosporales</taxon>
        <taxon>Lophiostomataceae</taxon>
        <taxon>Lophiostoma</taxon>
    </lineage>
</organism>
<proteinExistence type="inferred from homology"/>
<dbReference type="InterPro" id="IPR018305">
    <property type="entry name" value="Ribosomal_m50"/>
</dbReference>
<feature type="region of interest" description="Disordered" evidence="7">
    <location>
        <begin position="199"/>
        <end position="230"/>
    </location>
</feature>
<sequence length="505" mass="57032">MRRIPRPQRSIDQITLPSHLFRNRVASLSHQSTLASPHLLRATSASFSTSTRRNFLFGERDPKKHKASIRTWQKRFTGDSEPIGSHVDPYDITSPIRIRPEEQGDPEEILEEAQRDEMGDLKEKHVYEEAESGEGLMRIGSEKWIKQMEDAEVGEPLISKLEGELRTPAKVTDVDQLRWIFMKAFSPWYKGHISPRDRKAARLAAEKTDASKLKPKPKSKPRPKTKTLGTTGADLVFEKAASAPQDTSTAPVLGRALVKQAEGKPFDFMSNRPVPRTKPVEVVPEPIASVAEVTIAEEAVFAQKPIALDIGSAVETSRRAIADARYQVLTAFTRRTADAVAELSKEVHGKNIKLREKKKSNTISTLPKPKPEKWRDVALIDPTIKLQIYKNIVSSTNLIISDNNLNSSRTLGELYNHLVAASKPKPTKLYSQIKLEATLYPNKKTPGMEQLTKLSNVTLHKKKITEKQQERKLGRWKVIEYALTERDLPLARPRSKKAEYWLRKA</sequence>
<evidence type="ECO:0000256" key="5">
    <source>
        <dbReference type="ARBA" id="ARBA00023274"/>
    </source>
</evidence>
<keyword evidence="3" id="KW-0689">Ribosomal protein</keyword>
<dbReference type="EMBL" id="MU004384">
    <property type="protein sequence ID" value="KAF2653273.1"/>
    <property type="molecule type" value="Genomic_DNA"/>
</dbReference>
<accession>A0A6A6T2Z6</accession>
<comment type="subcellular location">
    <subcellularLocation>
        <location evidence="1">Mitochondrion</location>
    </subcellularLocation>
</comment>
<evidence type="ECO:0000256" key="4">
    <source>
        <dbReference type="ARBA" id="ARBA00023128"/>
    </source>
</evidence>
<evidence type="ECO:0000256" key="7">
    <source>
        <dbReference type="SAM" id="MobiDB-lite"/>
    </source>
</evidence>
<evidence type="ECO:0000256" key="2">
    <source>
        <dbReference type="ARBA" id="ARBA00008860"/>
    </source>
</evidence>
<keyword evidence="9" id="KW-1185">Reference proteome</keyword>
<evidence type="ECO:0000313" key="9">
    <source>
        <dbReference type="Proteomes" id="UP000799324"/>
    </source>
</evidence>
<dbReference type="GO" id="GO:0005840">
    <property type="term" value="C:ribosome"/>
    <property type="evidence" value="ECO:0007669"/>
    <property type="project" value="UniProtKB-KW"/>
</dbReference>
<keyword evidence="5" id="KW-0687">Ribonucleoprotein</keyword>
<gene>
    <name evidence="8" type="ORF">K491DRAFT_759800</name>
</gene>
<dbReference type="Pfam" id="PF10501">
    <property type="entry name" value="Ribosomal_L50"/>
    <property type="match status" value="1"/>
</dbReference>
<dbReference type="GO" id="GO:0005739">
    <property type="term" value="C:mitochondrion"/>
    <property type="evidence" value="ECO:0007669"/>
    <property type="project" value="UniProtKB-SubCell"/>
</dbReference>
<protein>
    <recommendedName>
        <fullName evidence="6">Large ribosomal subunit protein mL50</fullName>
    </recommendedName>
</protein>
<name>A0A6A6T2Z6_9PLEO</name>
<dbReference type="AlphaFoldDB" id="A0A6A6T2Z6"/>
<keyword evidence="4" id="KW-0496">Mitochondrion</keyword>
<evidence type="ECO:0000313" key="8">
    <source>
        <dbReference type="EMBL" id="KAF2653273.1"/>
    </source>
</evidence>
<reference evidence="8" key="1">
    <citation type="journal article" date="2020" name="Stud. Mycol.">
        <title>101 Dothideomycetes genomes: a test case for predicting lifestyles and emergence of pathogens.</title>
        <authorList>
            <person name="Haridas S."/>
            <person name="Albert R."/>
            <person name="Binder M."/>
            <person name="Bloem J."/>
            <person name="Labutti K."/>
            <person name="Salamov A."/>
            <person name="Andreopoulos B."/>
            <person name="Baker S."/>
            <person name="Barry K."/>
            <person name="Bills G."/>
            <person name="Bluhm B."/>
            <person name="Cannon C."/>
            <person name="Castanera R."/>
            <person name="Culley D."/>
            <person name="Daum C."/>
            <person name="Ezra D."/>
            <person name="Gonzalez J."/>
            <person name="Henrissat B."/>
            <person name="Kuo A."/>
            <person name="Liang C."/>
            <person name="Lipzen A."/>
            <person name="Lutzoni F."/>
            <person name="Magnuson J."/>
            <person name="Mondo S."/>
            <person name="Nolan M."/>
            <person name="Ohm R."/>
            <person name="Pangilinan J."/>
            <person name="Park H.-J."/>
            <person name="Ramirez L."/>
            <person name="Alfaro M."/>
            <person name="Sun H."/>
            <person name="Tritt A."/>
            <person name="Yoshinaga Y."/>
            <person name="Zwiers L.-H."/>
            <person name="Turgeon B."/>
            <person name="Goodwin S."/>
            <person name="Spatafora J."/>
            <person name="Crous P."/>
            <person name="Grigoriev I."/>
        </authorList>
    </citation>
    <scope>NUCLEOTIDE SEQUENCE</scope>
    <source>
        <strain evidence="8">CBS 122681</strain>
    </source>
</reference>